<keyword evidence="1" id="KW-1133">Transmembrane helix</keyword>
<proteinExistence type="evidence at transcript level"/>
<keyword evidence="1" id="KW-0472">Membrane</keyword>
<reference evidence="2" key="1">
    <citation type="submission" date="2008-12" db="EMBL/GenBank/DDBJ databases">
        <authorList>
            <person name="Zhang H."/>
            <person name="Lin S."/>
        </authorList>
    </citation>
    <scope>NUCLEOTIDE SEQUENCE</scope>
    <source>
        <strain evidence="2">CCMP696</strain>
    </source>
</reference>
<accession>E8Z6R3</accession>
<organism evidence="2">
    <name type="scientific">Prorocentrum minimum</name>
    <name type="common">Dinoflagellate</name>
    <name type="synonym">Exuviaella minima</name>
    <dbReference type="NCBI Taxonomy" id="39449"/>
    <lineage>
        <taxon>Eukaryota</taxon>
        <taxon>Sar</taxon>
        <taxon>Alveolata</taxon>
        <taxon>Dinophyceae</taxon>
        <taxon>Prorocentrales</taxon>
        <taxon>Prorocentraceae</taxon>
        <taxon>Prorocentrum</taxon>
    </lineage>
</organism>
<protein>
    <submittedName>
        <fullName evidence="2">Uncharacterized protein</fullName>
    </submittedName>
</protein>
<sequence length="86" mass="9551">ALELHGIGGCPTQPRRLHSSRHRAALHLHRVDVRGVARVLCIARGVVTPLLCAMFFAAVCFLVAEWCDSVHELVDDDQWRGSILPK</sequence>
<dbReference type="AlphaFoldDB" id="E8Z6R3"/>
<evidence type="ECO:0000313" key="2">
    <source>
        <dbReference type="EMBL" id="ACU45143.1"/>
    </source>
</evidence>
<name>E8Z6R3_PROMN</name>
<evidence type="ECO:0000256" key="1">
    <source>
        <dbReference type="SAM" id="Phobius"/>
    </source>
</evidence>
<reference evidence="2" key="2">
    <citation type="book" date="2010" name="PROCEEDINGS OF 13TH INTERNATIONAL CONFERENCE ON HARMFUL ALGAE" publisher="International Society For The Study of Harmful Algae" city="Hong Kong, China">
        <title>Dinoflagellate meta-transcriptomics enabled by spliced leader.</title>
        <editorList>
            <person name="Unknown A."/>
        </editorList>
        <authorList>
            <person name="Lin S."/>
            <person name="Zhang H."/>
        </authorList>
    </citation>
    <scope>NUCLEOTIDE SEQUENCE</scope>
    <source>
        <strain evidence="2">CCMP696</strain>
    </source>
</reference>
<keyword evidence="1" id="KW-0812">Transmembrane</keyword>
<feature type="non-terminal residue" evidence="2">
    <location>
        <position position="1"/>
    </location>
</feature>
<dbReference type="EMBL" id="FJ600113">
    <property type="protein sequence ID" value="ACU45143.1"/>
    <property type="molecule type" value="mRNA"/>
</dbReference>
<feature type="non-terminal residue" evidence="2">
    <location>
        <position position="86"/>
    </location>
</feature>
<feature type="transmembrane region" description="Helical" evidence="1">
    <location>
        <begin position="39"/>
        <end position="64"/>
    </location>
</feature>